<feature type="modified residue" description="4-aspartylphosphate" evidence="6">
    <location>
        <position position="54"/>
    </location>
</feature>
<dbReference type="PANTHER" id="PTHR48111">
    <property type="entry name" value="REGULATOR OF RPOS"/>
    <property type="match status" value="1"/>
</dbReference>
<dbReference type="FunFam" id="1.10.10.10:FF:000018">
    <property type="entry name" value="DNA-binding response regulator ResD"/>
    <property type="match status" value="1"/>
</dbReference>
<dbReference type="Gene3D" id="6.10.250.690">
    <property type="match status" value="1"/>
</dbReference>
<evidence type="ECO:0000256" key="2">
    <source>
        <dbReference type="ARBA" id="ARBA00023012"/>
    </source>
</evidence>
<feature type="DNA-binding region" description="OmpR/PhoB-type" evidence="7">
    <location>
        <begin position="131"/>
        <end position="230"/>
    </location>
</feature>
<dbReference type="CDD" id="cd00383">
    <property type="entry name" value="trans_reg_C"/>
    <property type="match status" value="1"/>
</dbReference>
<feature type="domain" description="OmpR/PhoB-type" evidence="9">
    <location>
        <begin position="131"/>
        <end position="230"/>
    </location>
</feature>
<dbReference type="EMBL" id="VYDA01000096">
    <property type="protein sequence ID" value="MYH60674.1"/>
    <property type="molecule type" value="Genomic_DNA"/>
</dbReference>
<dbReference type="FunFam" id="3.40.50.2300:FF:000001">
    <property type="entry name" value="DNA-binding response regulator PhoB"/>
    <property type="match status" value="1"/>
</dbReference>
<evidence type="ECO:0000313" key="10">
    <source>
        <dbReference type="EMBL" id="MYH60674.1"/>
    </source>
</evidence>
<dbReference type="Gene3D" id="3.40.50.2300">
    <property type="match status" value="1"/>
</dbReference>
<gene>
    <name evidence="10" type="ORF">F4148_02540</name>
</gene>
<keyword evidence="1 6" id="KW-0597">Phosphoprotein</keyword>
<name>A0A6B1G3F9_9CHLR</name>
<dbReference type="GO" id="GO:0006355">
    <property type="term" value="P:regulation of DNA-templated transcription"/>
    <property type="evidence" value="ECO:0007669"/>
    <property type="project" value="InterPro"/>
</dbReference>
<evidence type="ECO:0000259" key="8">
    <source>
        <dbReference type="PROSITE" id="PS50110"/>
    </source>
</evidence>
<dbReference type="GO" id="GO:0005829">
    <property type="term" value="C:cytosol"/>
    <property type="evidence" value="ECO:0007669"/>
    <property type="project" value="TreeGrafter"/>
</dbReference>
<keyword evidence="4 7" id="KW-0238">DNA-binding</keyword>
<dbReference type="PROSITE" id="PS51755">
    <property type="entry name" value="OMPR_PHOB"/>
    <property type="match status" value="1"/>
</dbReference>
<proteinExistence type="predicted"/>
<dbReference type="GO" id="GO:0000976">
    <property type="term" value="F:transcription cis-regulatory region binding"/>
    <property type="evidence" value="ECO:0007669"/>
    <property type="project" value="TreeGrafter"/>
</dbReference>
<dbReference type="GO" id="GO:0032993">
    <property type="term" value="C:protein-DNA complex"/>
    <property type="evidence" value="ECO:0007669"/>
    <property type="project" value="TreeGrafter"/>
</dbReference>
<keyword evidence="2" id="KW-0902">Two-component regulatory system</keyword>
<dbReference type="InterPro" id="IPR016032">
    <property type="entry name" value="Sig_transdc_resp-reg_C-effctor"/>
</dbReference>
<evidence type="ECO:0000256" key="6">
    <source>
        <dbReference type="PROSITE-ProRule" id="PRU00169"/>
    </source>
</evidence>
<reference evidence="10" key="1">
    <citation type="submission" date="2019-09" db="EMBL/GenBank/DDBJ databases">
        <title>Characterisation of the sponge microbiome using genome-centric metagenomics.</title>
        <authorList>
            <person name="Engelberts J.P."/>
            <person name="Robbins S.J."/>
            <person name="De Goeij J.M."/>
            <person name="Aranda M."/>
            <person name="Bell S.C."/>
            <person name="Webster N.S."/>
        </authorList>
    </citation>
    <scope>NUCLEOTIDE SEQUENCE</scope>
    <source>
        <strain evidence="10">SB0675_bin_29</strain>
    </source>
</reference>
<feature type="domain" description="Response regulatory" evidence="8">
    <location>
        <begin position="5"/>
        <end position="121"/>
    </location>
</feature>
<protein>
    <submittedName>
        <fullName evidence="10">Response regulator transcription factor</fullName>
    </submittedName>
</protein>
<dbReference type="PANTHER" id="PTHR48111:SF4">
    <property type="entry name" value="DNA-BINDING DUAL TRANSCRIPTIONAL REGULATOR OMPR"/>
    <property type="match status" value="1"/>
</dbReference>
<evidence type="ECO:0000256" key="1">
    <source>
        <dbReference type="ARBA" id="ARBA00022553"/>
    </source>
</evidence>
<keyword evidence="5" id="KW-0804">Transcription</keyword>
<evidence type="ECO:0000256" key="5">
    <source>
        <dbReference type="ARBA" id="ARBA00023163"/>
    </source>
</evidence>
<dbReference type="InterPro" id="IPR011006">
    <property type="entry name" value="CheY-like_superfamily"/>
</dbReference>
<dbReference type="Pfam" id="PF00072">
    <property type="entry name" value="Response_reg"/>
    <property type="match status" value="1"/>
</dbReference>
<dbReference type="Pfam" id="PF00486">
    <property type="entry name" value="Trans_reg_C"/>
    <property type="match status" value="1"/>
</dbReference>
<dbReference type="GO" id="GO:0000156">
    <property type="term" value="F:phosphorelay response regulator activity"/>
    <property type="evidence" value="ECO:0007669"/>
    <property type="project" value="TreeGrafter"/>
</dbReference>
<dbReference type="InterPro" id="IPR036388">
    <property type="entry name" value="WH-like_DNA-bd_sf"/>
</dbReference>
<evidence type="ECO:0000256" key="4">
    <source>
        <dbReference type="ARBA" id="ARBA00023125"/>
    </source>
</evidence>
<dbReference type="AlphaFoldDB" id="A0A6B1G3F9"/>
<evidence type="ECO:0000256" key="3">
    <source>
        <dbReference type="ARBA" id="ARBA00023015"/>
    </source>
</evidence>
<dbReference type="PROSITE" id="PS50110">
    <property type="entry name" value="RESPONSE_REGULATORY"/>
    <property type="match status" value="1"/>
</dbReference>
<dbReference type="SMART" id="SM00862">
    <property type="entry name" value="Trans_reg_C"/>
    <property type="match status" value="1"/>
</dbReference>
<keyword evidence="3" id="KW-0805">Transcription regulation</keyword>
<dbReference type="InterPro" id="IPR039420">
    <property type="entry name" value="WalR-like"/>
</dbReference>
<dbReference type="InterPro" id="IPR001789">
    <property type="entry name" value="Sig_transdc_resp-reg_receiver"/>
</dbReference>
<comment type="caution">
    <text evidence="10">The sequence shown here is derived from an EMBL/GenBank/DDBJ whole genome shotgun (WGS) entry which is preliminary data.</text>
</comment>
<evidence type="ECO:0000259" key="9">
    <source>
        <dbReference type="PROSITE" id="PS51755"/>
    </source>
</evidence>
<accession>A0A6B1G3F9</accession>
<dbReference type="SUPFAM" id="SSF46894">
    <property type="entry name" value="C-terminal effector domain of the bipartite response regulators"/>
    <property type="match status" value="1"/>
</dbReference>
<organism evidence="10">
    <name type="scientific">Caldilineaceae bacterium SB0675_bin_29</name>
    <dbReference type="NCBI Taxonomy" id="2605266"/>
    <lineage>
        <taxon>Bacteria</taxon>
        <taxon>Bacillati</taxon>
        <taxon>Chloroflexota</taxon>
        <taxon>Caldilineae</taxon>
        <taxon>Caldilineales</taxon>
        <taxon>Caldilineaceae</taxon>
    </lineage>
</organism>
<dbReference type="SMART" id="SM00448">
    <property type="entry name" value="REC"/>
    <property type="match status" value="1"/>
</dbReference>
<dbReference type="InterPro" id="IPR001867">
    <property type="entry name" value="OmpR/PhoB-type_DNA-bd"/>
</dbReference>
<dbReference type="SUPFAM" id="SSF52172">
    <property type="entry name" value="CheY-like"/>
    <property type="match status" value="1"/>
</dbReference>
<dbReference type="Gene3D" id="1.10.10.10">
    <property type="entry name" value="Winged helix-like DNA-binding domain superfamily/Winged helix DNA-binding domain"/>
    <property type="match status" value="1"/>
</dbReference>
<evidence type="ECO:0000256" key="7">
    <source>
        <dbReference type="PROSITE-ProRule" id="PRU01091"/>
    </source>
</evidence>
<sequence>MPEERILIVDDDREIVRLLRSYLDRERYAVSVAYDGETALNALRRESPDLMLLDLMLPDRDGWEVTRTVRGDEKLANTLIIMLTARVEDTDKIIGLELGADDYVTKPFNPREVVARVRALLRRSQRSTARAQTLIVGVLKMDVERRDVQVRDTAVELTPTEFSLLQTLMESPGYVFTRTELMDRALGYDYSGVDRMLDSHIKNLRRKIEADPHKPQLVQTVYGVGYRLAGERE</sequence>